<proteinExistence type="predicted"/>
<reference evidence="3" key="1">
    <citation type="submission" date="2025-08" db="UniProtKB">
        <authorList>
            <consortium name="RefSeq"/>
        </authorList>
    </citation>
    <scope>IDENTIFICATION</scope>
</reference>
<organism evidence="2 3">
    <name type="scientific">Hydra vulgaris</name>
    <name type="common">Hydra</name>
    <name type="synonym">Hydra attenuata</name>
    <dbReference type="NCBI Taxonomy" id="6087"/>
    <lineage>
        <taxon>Eukaryota</taxon>
        <taxon>Metazoa</taxon>
        <taxon>Cnidaria</taxon>
        <taxon>Hydrozoa</taxon>
        <taxon>Hydroidolina</taxon>
        <taxon>Anthoathecata</taxon>
        <taxon>Aplanulata</taxon>
        <taxon>Hydridae</taxon>
        <taxon>Hydra</taxon>
    </lineage>
</organism>
<sequence>MMTADYTLKGFKMQYLGVLKSQQKSCVTFYGWVFTESILLCFKCILSDKNIRRKNHFKKNAHQKKNFFKKCNIQTGLTLNNIFKELRGLCPSYIDNEVHSTHSQVPCFSSISNCKNDLDCLIGLKCCSDGCVKKCTPVITENEILANAYKPSVYTYDNSQDCEYKNTTIKHNATFINSECRTCRCLNTTINCISKTNGCPDKNLSSLKPLIEKMFIKGKR</sequence>
<evidence type="ECO:0000313" key="3">
    <source>
        <dbReference type="RefSeq" id="XP_065655815.1"/>
    </source>
</evidence>
<dbReference type="InterPro" id="IPR036645">
    <property type="entry name" value="Elafin-like_sf"/>
</dbReference>
<feature type="domain" description="WAP" evidence="1">
    <location>
        <begin position="88"/>
        <end position="137"/>
    </location>
</feature>
<protein>
    <submittedName>
        <fullName evidence="3">Uncharacterized protein LOC100211405 isoform X4</fullName>
    </submittedName>
</protein>
<dbReference type="Proteomes" id="UP001652625">
    <property type="component" value="Chromosome 06"/>
</dbReference>
<keyword evidence="2" id="KW-1185">Reference proteome</keyword>
<dbReference type="Pfam" id="PF00095">
    <property type="entry name" value="WAP"/>
    <property type="match status" value="1"/>
</dbReference>
<name>A0ABM4C2M9_HYDVU</name>
<accession>A0ABM4C2M9</accession>
<dbReference type="InterPro" id="IPR008197">
    <property type="entry name" value="WAP_dom"/>
</dbReference>
<dbReference type="GeneID" id="100211405"/>
<dbReference type="Gene3D" id="4.10.75.10">
    <property type="entry name" value="Elafin-like"/>
    <property type="match status" value="1"/>
</dbReference>
<gene>
    <name evidence="3" type="primary">LOC100211405</name>
</gene>
<dbReference type="RefSeq" id="XP_065655815.1">
    <property type="nucleotide sequence ID" value="XM_065799743.1"/>
</dbReference>
<evidence type="ECO:0000259" key="1">
    <source>
        <dbReference type="Pfam" id="PF00095"/>
    </source>
</evidence>
<evidence type="ECO:0000313" key="2">
    <source>
        <dbReference type="Proteomes" id="UP001652625"/>
    </source>
</evidence>